<proteinExistence type="predicted"/>
<reference evidence="1" key="1">
    <citation type="submission" date="2022-06" db="EMBL/GenBank/DDBJ databases">
        <authorList>
            <person name="Berger JAMES D."/>
            <person name="Berger JAMES D."/>
        </authorList>
    </citation>
    <scope>NUCLEOTIDE SEQUENCE [LARGE SCALE GENOMIC DNA]</scope>
</reference>
<evidence type="ECO:0000313" key="2">
    <source>
        <dbReference type="WBParaSite" id="TREG1_670.1"/>
    </source>
</evidence>
<protein>
    <submittedName>
        <fullName evidence="2">Uncharacterized protein</fullName>
    </submittedName>
</protein>
<accession>A0AA85JZ02</accession>
<organism evidence="1 2">
    <name type="scientific">Trichobilharzia regenti</name>
    <name type="common">Nasal bird schistosome</name>
    <dbReference type="NCBI Taxonomy" id="157069"/>
    <lineage>
        <taxon>Eukaryota</taxon>
        <taxon>Metazoa</taxon>
        <taxon>Spiralia</taxon>
        <taxon>Lophotrochozoa</taxon>
        <taxon>Platyhelminthes</taxon>
        <taxon>Trematoda</taxon>
        <taxon>Digenea</taxon>
        <taxon>Strigeidida</taxon>
        <taxon>Schistosomatoidea</taxon>
        <taxon>Schistosomatidae</taxon>
        <taxon>Trichobilharzia</taxon>
    </lineage>
</organism>
<name>A0AA85JZ02_TRIRE</name>
<dbReference type="AlphaFoldDB" id="A0AA85JZ02"/>
<reference evidence="2" key="2">
    <citation type="submission" date="2023-11" db="UniProtKB">
        <authorList>
            <consortium name="WormBaseParasite"/>
        </authorList>
    </citation>
    <scope>IDENTIFICATION</scope>
</reference>
<dbReference type="Proteomes" id="UP000050795">
    <property type="component" value="Unassembled WGS sequence"/>
</dbReference>
<evidence type="ECO:0000313" key="1">
    <source>
        <dbReference type="Proteomes" id="UP000050795"/>
    </source>
</evidence>
<keyword evidence="1" id="KW-1185">Reference proteome</keyword>
<dbReference type="WBParaSite" id="TREG1_670.1">
    <property type="protein sequence ID" value="TREG1_670.1"/>
    <property type="gene ID" value="TREG1_670"/>
</dbReference>
<sequence>MTRSNVELNKSERDPDDTDWRIWANQLLNDIEGVSNERSKYGLTSRGLKKLIDGLLYPIKKDLNEGVITTRLAFIHCLLKELACIAMKHSSDTREHAIATDLYRIWESQLTTSTTASYCSTPKEARVSDVE</sequence>